<dbReference type="Pfam" id="PF00916">
    <property type="entry name" value="Sulfate_transp"/>
    <property type="match status" value="1"/>
</dbReference>
<keyword evidence="9" id="KW-1185">Reference proteome</keyword>
<dbReference type="NCBIfam" id="TIGR00815">
    <property type="entry name" value="sulP"/>
    <property type="match status" value="1"/>
</dbReference>
<evidence type="ECO:0000259" key="7">
    <source>
        <dbReference type="PROSITE" id="PS50801"/>
    </source>
</evidence>
<dbReference type="SUPFAM" id="SSF52091">
    <property type="entry name" value="SpoIIaa-like"/>
    <property type="match status" value="1"/>
</dbReference>
<feature type="transmembrane region" description="Helical" evidence="6">
    <location>
        <begin position="234"/>
        <end position="251"/>
    </location>
</feature>
<keyword evidence="3 6" id="KW-0812">Transmembrane</keyword>
<dbReference type="Pfam" id="PF01740">
    <property type="entry name" value="STAS"/>
    <property type="match status" value="1"/>
</dbReference>
<evidence type="ECO:0000256" key="3">
    <source>
        <dbReference type="ARBA" id="ARBA00022692"/>
    </source>
</evidence>
<dbReference type="InterPro" id="IPR011547">
    <property type="entry name" value="SLC26A/SulP_dom"/>
</dbReference>
<comment type="caution">
    <text evidence="8">The sequence shown here is derived from an EMBL/GenBank/DDBJ whole genome shotgun (WGS) entry which is preliminary data.</text>
</comment>
<dbReference type="GO" id="GO:0016020">
    <property type="term" value="C:membrane"/>
    <property type="evidence" value="ECO:0007669"/>
    <property type="project" value="UniProtKB-SubCell"/>
</dbReference>
<evidence type="ECO:0000256" key="1">
    <source>
        <dbReference type="ARBA" id="ARBA00004141"/>
    </source>
</evidence>
<dbReference type="InterPro" id="IPR002645">
    <property type="entry name" value="STAS_dom"/>
</dbReference>
<evidence type="ECO:0000256" key="5">
    <source>
        <dbReference type="ARBA" id="ARBA00023136"/>
    </source>
</evidence>
<keyword evidence="2" id="KW-0813">Transport</keyword>
<feature type="transmembrane region" description="Helical" evidence="6">
    <location>
        <begin position="418"/>
        <end position="434"/>
    </location>
</feature>
<keyword evidence="4 6" id="KW-1133">Transmembrane helix</keyword>
<dbReference type="InterPro" id="IPR001902">
    <property type="entry name" value="SLC26A/SulP_fam"/>
</dbReference>
<dbReference type="PANTHER" id="PTHR11814">
    <property type="entry name" value="SULFATE TRANSPORTER"/>
    <property type="match status" value="1"/>
</dbReference>
<dbReference type="PROSITE" id="PS50801">
    <property type="entry name" value="STAS"/>
    <property type="match status" value="1"/>
</dbReference>
<comment type="subcellular location">
    <subcellularLocation>
        <location evidence="1">Membrane</location>
        <topology evidence="1">Multi-pass membrane protein</topology>
    </subcellularLocation>
</comment>
<evidence type="ECO:0000313" key="8">
    <source>
        <dbReference type="EMBL" id="KAL0917934.1"/>
    </source>
</evidence>
<feature type="transmembrane region" description="Helical" evidence="6">
    <location>
        <begin position="263"/>
        <end position="284"/>
    </location>
</feature>
<evidence type="ECO:0000256" key="2">
    <source>
        <dbReference type="ARBA" id="ARBA00022448"/>
    </source>
</evidence>
<dbReference type="Proteomes" id="UP001552299">
    <property type="component" value="Unassembled WGS sequence"/>
</dbReference>
<sequence length="642" mass="70432">MGTIMEEQKKPTVNLSQHSSFMSSLKTQLKETFFPDDPFRHFAGLPPRRRAWFVLSYFAPILQWAPNYKPSFFAYDLLAGITITSLAIPQGISYAKLANIPPVIGLYSSFTPPLVYAVFGSSNNLAVGTAAAVSLLLSSSIRDTVSPENEPEKYLFTIFTAAFFSGVFQLALGIFRLGILVDFLSRSAITGYMAGAAMIIILQQLKGLLGLEHFTSKTDVVSVVEAVFQNRHEWKWQSAILGLGFIIFLLATRRLKEKIPKLFWVNAISPLLVIIMGGVLAFLVNGKDHGIPIVGELKKGLNPISLSQLQFKSPYLSAALQAGLVAGFTALAEGIAVGRSFGLLKNEQTDGNKEMIAFGLMNIVGSFTSCYVTTGPFSKSAVNYHAGCRTPMSNVIMAICMMLVLLFLAPLFKYTPLVALSAIIVVAMLGLIELHEIHHLFKVDKFDFCVCISAVLGVVFANIEVGLLLSVGLSIIRAMLHMARPTTCRLGNVPGTGLYLDMKNYPDSTTFPGFLILQLGSPIYFVNASYLRERITRWVEAEENCTKEKGQDLHYIIFDMGGVAAIDNTGIGMLFEVHRMLGKKMIQMAITNPRGQVVEKLMAAGFIDVVGKEWIFLSIEDAISGCNFALEEGKRNGKQEHV</sequence>
<dbReference type="FunFam" id="3.30.750.24:FF:000002">
    <property type="entry name" value="Sulfate transporter 31"/>
    <property type="match status" value="1"/>
</dbReference>
<organism evidence="8 9">
    <name type="scientific">Dendrobium thyrsiflorum</name>
    <name type="common">Pinecone-like raceme dendrobium</name>
    <name type="synonym">Orchid</name>
    <dbReference type="NCBI Taxonomy" id="117978"/>
    <lineage>
        <taxon>Eukaryota</taxon>
        <taxon>Viridiplantae</taxon>
        <taxon>Streptophyta</taxon>
        <taxon>Embryophyta</taxon>
        <taxon>Tracheophyta</taxon>
        <taxon>Spermatophyta</taxon>
        <taxon>Magnoliopsida</taxon>
        <taxon>Liliopsida</taxon>
        <taxon>Asparagales</taxon>
        <taxon>Orchidaceae</taxon>
        <taxon>Epidendroideae</taxon>
        <taxon>Malaxideae</taxon>
        <taxon>Dendrobiinae</taxon>
        <taxon>Dendrobium</taxon>
    </lineage>
</organism>
<dbReference type="EMBL" id="JANQDX010000010">
    <property type="protein sequence ID" value="KAL0917934.1"/>
    <property type="molecule type" value="Genomic_DNA"/>
</dbReference>
<gene>
    <name evidence="8" type="ORF">M5K25_013043</name>
</gene>
<dbReference type="Gene3D" id="3.30.750.24">
    <property type="entry name" value="STAS domain"/>
    <property type="match status" value="1"/>
</dbReference>
<feature type="transmembrane region" description="Helical" evidence="6">
    <location>
        <begin position="355"/>
        <end position="374"/>
    </location>
</feature>
<evidence type="ECO:0000256" key="6">
    <source>
        <dbReference type="SAM" id="Phobius"/>
    </source>
</evidence>
<evidence type="ECO:0000313" key="9">
    <source>
        <dbReference type="Proteomes" id="UP001552299"/>
    </source>
</evidence>
<proteinExistence type="predicted"/>
<feature type="transmembrane region" description="Helical" evidence="6">
    <location>
        <begin position="395"/>
        <end position="412"/>
    </location>
</feature>
<reference evidence="8 9" key="1">
    <citation type="journal article" date="2024" name="Plant Biotechnol. J.">
        <title>Dendrobium thyrsiflorum genome and its molecular insights into genes involved in important horticultural traits.</title>
        <authorList>
            <person name="Chen B."/>
            <person name="Wang J.Y."/>
            <person name="Zheng P.J."/>
            <person name="Li K.L."/>
            <person name="Liang Y.M."/>
            <person name="Chen X.F."/>
            <person name="Zhang C."/>
            <person name="Zhao X."/>
            <person name="He X."/>
            <person name="Zhang G.Q."/>
            <person name="Liu Z.J."/>
            <person name="Xu Q."/>
        </authorList>
    </citation>
    <scope>NUCLEOTIDE SEQUENCE [LARGE SCALE GENOMIC DNA]</scope>
    <source>
        <strain evidence="8">GZMU011</strain>
    </source>
</reference>
<feature type="domain" description="STAS" evidence="7">
    <location>
        <begin position="504"/>
        <end position="626"/>
    </location>
</feature>
<dbReference type="AlphaFoldDB" id="A0ABD0UZ84"/>
<feature type="transmembrane region" description="Helical" evidence="6">
    <location>
        <begin position="187"/>
        <end position="205"/>
    </location>
</feature>
<keyword evidence="5 6" id="KW-0472">Membrane</keyword>
<feature type="transmembrane region" description="Helical" evidence="6">
    <location>
        <begin position="446"/>
        <end position="476"/>
    </location>
</feature>
<feature type="transmembrane region" description="Helical" evidence="6">
    <location>
        <begin position="113"/>
        <end position="134"/>
    </location>
</feature>
<dbReference type="InterPro" id="IPR018045">
    <property type="entry name" value="S04_transporter_CS"/>
</dbReference>
<dbReference type="CDD" id="cd07042">
    <property type="entry name" value="STAS_SulP_like_sulfate_transporter"/>
    <property type="match status" value="1"/>
</dbReference>
<feature type="transmembrane region" description="Helical" evidence="6">
    <location>
        <begin position="154"/>
        <end position="175"/>
    </location>
</feature>
<accession>A0ABD0UZ84</accession>
<protein>
    <recommendedName>
        <fullName evidence="7">STAS domain-containing protein</fullName>
    </recommendedName>
</protein>
<dbReference type="PROSITE" id="PS01130">
    <property type="entry name" value="SLC26A"/>
    <property type="match status" value="1"/>
</dbReference>
<dbReference type="InterPro" id="IPR036513">
    <property type="entry name" value="STAS_dom_sf"/>
</dbReference>
<name>A0ABD0UZ84_DENTH</name>
<evidence type="ECO:0000256" key="4">
    <source>
        <dbReference type="ARBA" id="ARBA00022989"/>
    </source>
</evidence>